<dbReference type="InterPro" id="IPR043504">
    <property type="entry name" value="Peptidase_S1_PA_chymotrypsin"/>
</dbReference>
<dbReference type="PANTHER" id="PTHR43019:SF23">
    <property type="entry name" value="PROTEASE DO-LIKE 5, CHLOROPLASTIC"/>
    <property type="match status" value="1"/>
</dbReference>
<dbReference type="SUPFAM" id="SSF50494">
    <property type="entry name" value="Trypsin-like serine proteases"/>
    <property type="match status" value="1"/>
</dbReference>
<name>A0A066RKA0_9GAMM</name>
<dbReference type="AlphaFoldDB" id="A0A066RKA0"/>
<keyword evidence="1" id="KW-0732">Signal</keyword>
<evidence type="ECO:0000313" key="2">
    <source>
        <dbReference type="EMBL" id="KDM90739.1"/>
    </source>
</evidence>
<dbReference type="PANTHER" id="PTHR43019">
    <property type="entry name" value="SERINE ENDOPROTEASE DEGS"/>
    <property type="match status" value="1"/>
</dbReference>
<dbReference type="Pfam" id="PF13365">
    <property type="entry name" value="Trypsin_2"/>
    <property type="match status" value="1"/>
</dbReference>
<feature type="signal peptide" evidence="1">
    <location>
        <begin position="1"/>
        <end position="30"/>
    </location>
</feature>
<protein>
    <submittedName>
        <fullName evidence="2">Peptidase S1</fullName>
    </submittedName>
</protein>
<feature type="chain" id="PRO_5001629459" evidence="1">
    <location>
        <begin position="31"/>
        <end position="259"/>
    </location>
</feature>
<dbReference type="EMBL" id="JMIB01000028">
    <property type="protein sequence ID" value="KDM90739.1"/>
    <property type="molecule type" value="Genomic_DNA"/>
</dbReference>
<gene>
    <name evidence="2" type="ORF">EA58_15235</name>
</gene>
<keyword evidence="3" id="KW-1185">Reference proteome</keyword>
<dbReference type="STRING" id="1654360.EA58_15235"/>
<comment type="caution">
    <text evidence="2">The sequence shown here is derived from an EMBL/GenBank/DDBJ whole genome shotgun (WGS) entry which is preliminary data.</text>
</comment>
<accession>A0A066RKA0</accession>
<evidence type="ECO:0000256" key="1">
    <source>
        <dbReference type="SAM" id="SignalP"/>
    </source>
</evidence>
<reference evidence="2 3" key="1">
    <citation type="submission" date="2014-04" db="EMBL/GenBank/DDBJ databases">
        <title>Draft genome sequence of Photobacterium halotolerans S2753: a solonamide, ngercheumicin and holomycin producer.</title>
        <authorList>
            <person name="Machado H.R."/>
            <person name="Gram L."/>
        </authorList>
    </citation>
    <scope>NUCLEOTIDE SEQUENCE [LARGE SCALE GENOMIC DNA]</scope>
    <source>
        <strain evidence="2 3">S2753</strain>
    </source>
</reference>
<proteinExistence type="predicted"/>
<sequence length="259" mass="27612">MFSPVRTYSALLTGFFMRLVMLAVPFSAHAALPEVISQIKPSIVGVGTYQKLATPRASLSGTGFAIGDGSLIATNSHVVPTTIATNKNTTFVVFVGTGKAPDIRTAHVVARDAEHDLAILKISGQPLPALRLSSHQAREGEIYSFTGFPIGAILGLYPVTHRGMISSITPIAIPARTAKELSVSRLKHLKNPFFVYQLDATAYPGNSGSPVYSQNNGEVIAIINKVLVKNTKENALAQPSAITYAVPVSHLSRLLKARP</sequence>
<organism evidence="2 3">
    <name type="scientific">Photobacterium galatheae</name>
    <dbReference type="NCBI Taxonomy" id="1654360"/>
    <lineage>
        <taxon>Bacteria</taxon>
        <taxon>Pseudomonadati</taxon>
        <taxon>Pseudomonadota</taxon>
        <taxon>Gammaproteobacteria</taxon>
        <taxon>Vibrionales</taxon>
        <taxon>Vibrionaceae</taxon>
        <taxon>Photobacterium</taxon>
    </lineage>
</organism>
<dbReference type="InterPro" id="IPR009003">
    <property type="entry name" value="Peptidase_S1_PA"/>
</dbReference>
<evidence type="ECO:0000313" key="3">
    <source>
        <dbReference type="Proteomes" id="UP000027192"/>
    </source>
</evidence>
<dbReference type="Gene3D" id="2.40.10.10">
    <property type="entry name" value="Trypsin-like serine proteases"/>
    <property type="match status" value="2"/>
</dbReference>
<dbReference type="Proteomes" id="UP000027192">
    <property type="component" value="Unassembled WGS sequence"/>
</dbReference>